<evidence type="ECO:0000313" key="2">
    <source>
        <dbReference type="Proteomes" id="UP000607397"/>
    </source>
</evidence>
<dbReference type="AlphaFoldDB" id="A0A8K2A6E5"/>
<accession>A0A8K2A6E5</accession>
<sequence>MRKEFPWRNDQNVFRIFCVWLGNQNKRALESGMSPYRAGLGYVINCEKTYDDIEKLDAAWEEFKALETEREAKARELAASRPELPSLAPQRTDEREIRLGTLRNMCSSGRAEMAAAWIDEHPEWGISLEEVL</sequence>
<name>A0A8K2A6E5_9CYAN</name>
<protein>
    <submittedName>
        <fullName evidence="1">Uncharacterized protein</fullName>
    </submittedName>
</protein>
<organism evidence="1 2">
    <name type="scientific">Petrachloros mirabilis ULC683</name>
    <dbReference type="NCBI Taxonomy" id="2781853"/>
    <lineage>
        <taxon>Bacteria</taxon>
        <taxon>Bacillati</taxon>
        <taxon>Cyanobacteriota</taxon>
        <taxon>Cyanophyceae</taxon>
        <taxon>Synechococcales</taxon>
        <taxon>Petrachlorosaceae</taxon>
        <taxon>Petrachloros</taxon>
        <taxon>Petrachloros mirabilis</taxon>
    </lineage>
</organism>
<proteinExistence type="predicted"/>
<reference evidence="1" key="1">
    <citation type="submission" date="2019-12" db="EMBL/GenBank/DDBJ databases">
        <title>High-Quality draft genome sequences of three cyanobacteria isolated from the limestone walls of the Old Cathedral of Coimbra.</title>
        <authorList>
            <person name="Tiago I."/>
            <person name="Soares F."/>
            <person name="Portugal A."/>
        </authorList>
    </citation>
    <scope>NUCLEOTIDE SEQUENCE [LARGE SCALE GENOMIC DNA]</scope>
    <source>
        <strain evidence="1">C</strain>
    </source>
</reference>
<dbReference type="Proteomes" id="UP000607397">
    <property type="component" value="Unassembled WGS sequence"/>
</dbReference>
<gene>
    <name evidence="1" type="ORF">GS597_01350</name>
</gene>
<dbReference type="RefSeq" id="WP_161823665.1">
    <property type="nucleotide sequence ID" value="NZ_WVIC01000002.1"/>
</dbReference>
<dbReference type="EMBL" id="WVIC01000002">
    <property type="protein sequence ID" value="NCJ05185.1"/>
    <property type="molecule type" value="Genomic_DNA"/>
</dbReference>
<comment type="caution">
    <text evidence="1">The sequence shown here is derived from an EMBL/GenBank/DDBJ whole genome shotgun (WGS) entry which is preliminary data.</text>
</comment>
<evidence type="ECO:0000313" key="1">
    <source>
        <dbReference type="EMBL" id="NCJ05185.1"/>
    </source>
</evidence>
<keyword evidence="2" id="KW-1185">Reference proteome</keyword>